<comment type="similarity">
    <text evidence="2">Belongs to the 1-acyl-sn-glycerol-3-phosphate acyltransferase family.</text>
</comment>
<dbReference type="SMART" id="SM00563">
    <property type="entry name" value="PlsC"/>
    <property type="match status" value="1"/>
</dbReference>
<dbReference type="Proteomes" id="UP001642409">
    <property type="component" value="Unassembled WGS sequence"/>
</dbReference>
<evidence type="ECO:0000256" key="2">
    <source>
        <dbReference type="ARBA" id="ARBA00008655"/>
    </source>
</evidence>
<keyword evidence="5 9" id="KW-1133">Transmembrane helix</keyword>
<keyword evidence="7 9" id="KW-0472">Membrane</keyword>
<dbReference type="EMBL" id="CAXDID020000268">
    <property type="protein sequence ID" value="CAL6067440.1"/>
    <property type="molecule type" value="Genomic_DNA"/>
</dbReference>
<accession>A0AA86P8V4</accession>
<keyword evidence="4 9" id="KW-0812">Transmembrane</keyword>
<feature type="transmembrane region" description="Helical" evidence="9">
    <location>
        <begin position="15"/>
        <end position="31"/>
    </location>
</feature>
<evidence type="ECO:0000313" key="13">
    <source>
        <dbReference type="EMBL" id="CAL6067440.1"/>
    </source>
</evidence>
<proteinExistence type="inferred from homology"/>
<evidence type="ECO:0000256" key="5">
    <source>
        <dbReference type="ARBA" id="ARBA00022989"/>
    </source>
</evidence>
<evidence type="ECO:0000256" key="8">
    <source>
        <dbReference type="ARBA" id="ARBA00023315"/>
    </source>
</evidence>
<dbReference type="EMBL" id="CAXDID020000484">
    <property type="protein sequence ID" value="CAL6096322.1"/>
    <property type="molecule type" value="Genomic_DNA"/>
</dbReference>
<organism evidence="11">
    <name type="scientific">Hexamita inflata</name>
    <dbReference type="NCBI Taxonomy" id="28002"/>
    <lineage>
        <taxon>Eukaryota</taxon>
        <taxon>Metamonada</taxon>
        <taxon>Diplomonadida</taxon>
        <taxon>Hexamitidae</taxon>
        <taxon>Hexamitinae</taxon>
        <taxon>Hexamita</taxon>
    </lineage>
</organism>
<dbReference type="AlphaFoldDB" id="A0AA86P8V4"/>
<comment type="subcellular location">
    <subcellularLocation>
        <location evidence="1">Membrane</location>
    </subcellularLocation>
</comment>
<dbReference type="GO" id="GO:0016020">
    <property type="term" value="C:membrane"/>
    <property type="evidence" value="ECO:0007669"/>
    <property type="project" value="UniProtKB-SubCell"/>
</dbReference>
<dbReference type="EMBL" id="CATOUU010001142">
    <property type="protein sequence ID" value="CAI9974275.1"/>
    <property type="molecule type" value="Genomic_DNA"/>
</dbReference>
<evidence type="ECO:0000256" key="9">
    <source>
        <dbReference type="SAM" id="Phobius"/>
    </source>
</evidence>
<keyword evidence="3" id="KW-0808">Transferase</keyword>
<evidence type="ECO:0000313" key="11">
    <source>
        <dbReference type="EMBL" id="CAI9934171.1"/>
    </source>
</evidence>
<evidence type="ECO:0000313" key="12">
    <source>
        <dbReference type="EMBL" id="CAI9974275.1"/>
    </source>
</evidence>
<dbReference type="InterPro" id="IPR002123">
    <property type="entry name" value="Plipid/glycerol_acylTrfase"/>
</dbReference>
<name>A0AA86P8V4_9EUKA</name>
<comment type="caution">
    <text evidence="11">The sequence shown here is derived from an EMBL/GenBank/DDBJ whole genome shotgun (WGS) entry which is preliminary data.</text>
</comment>
<dbReference type="PANTHER" id="PTHR23063">
    <property type="entry name" value="PHOSPHOLIPID ACYLTRANSFERASE"/>
    <property type="match status" value="1"/>
</dbReference>
<dbReference type="SUPFAM" id="SSF69593">
    <property type="entry name" value="Glycerol-3-phosphate (1)-acyltransferase"/>
    <property type="match status" value="1"/>
</dbReference>
<keyword evidence="6" id="KW-0443">Lipid metabolism</keyword>
<evidence type="ECO:0000256" key="4">
    <source>
        <dbReference type="ARBA" id="ARBA00022692"/>
    </source>
</evidence>
<evidence type="ECO:0000313" key="15">
    <source>
        <dbReference type="Proteomes" id="UP001642409"/>
    </source>
</evidence>
<dbReference type="GO" id="GO:0016746">
    <property type="term" value="F:acyltransferase activity"/>
    <property type="evidence" value="ECO:0007669"/>
    <property type="project" value="UniProtKB-KW"/>
</dbReference>
<evidence type="ECO:0000256" key="7">
    <source>
        <dbReference type="ARBA" id="ARBA00023136"/>
    </source>
</evidence>
<reference evidence="11" key="1">
    <citation type="submission" date="2023-06" db="EMBL/GenBank/DDBJ databases">
        <authorList>
            <person name="Kurt Z."/>
        </authorList>
    </citation>
    <scope>NUCLEOTIDE SEQUENCE</scope>
</reference>
<protein>
    <submittedName>
        <fullName evidence="11">Lysophospholipid acyltransferase</fullName>
    </submittedName>
    <submittedName>
        <fullName evidence="13">Lysophospholipid_acyltransferase</fullName>
    </submittedName>
</protein>
<evidence type="ECO:0000256" key="3">
    <source>
        <dbReference type="ARBA" id="ARBA00022679"/>
    </source>
</evidence>
<keyword evidence="8 11" id="KW-0012">Acyltransferase</keyword>
<dbReference type="GO" id="GO:0006629">
    <property type="term" value="P:lipid metabolic process"/>
    <property type="evidence" value="ECO:0007669"/>
    <property type="project" value="UniProtKB-KW"/>
</dbReference>
<sequence length="360" mass="40843">MPIHPLSKRSTPNKFQKVFLTIFYVVAWVTYMPLKLLVTFGSLTLATIISFIIDFGADARKPVLRSRYWLRSFGQALTGKLLCIGHGLIIKEVNPHARDKSAHVIVGNHCSYLDALVILDRSGGSAIVNQGMADFWFLRSLLRVSRAVVVQRPPLPTDSELTKRKRSETARAFGIEEQGSITQLMQKRVNERNQGVDWPQIIVFPEGTICNSETVLRFRTSAFALSGCKIQPFSLKYKTVFNLQWLTCGGLQAMFRSFLNPFGVIQIEWLPVQEKRVDQSAQEFADQVGGIIAQNLHGIYTGYKNDDIGYFLGWKSKDKCTQEYLRDFEKLGTFADVKKKLGKGDKYELVHKDVDKLLKE</sequence>
<evidence type="ECO:0000256" key="6">
    <source>
        <dbReference type="ARBA" id="ARBA00023098"/>
    </source>
</evidence>
<gene>
    <name evidence="11" type="ORF">HINF_LOCUS21816</name>
    <name evidence="13" type="ORF">HINF_LOCUS53022</name>
    <name evidence="12" type="ORF">HINF_LOCUS61920</name>
    <name evidence="14" type="ORF">HINF_LOCUS68375</name>
</gene>
<reference evidence="13 15" key="2">
    <citation type="submission" date="2024-07" db="EMBL/GenBank/DDBJ databases">
        <authorList>
            <person name="Akdeniz Z."/>
        </authorList>
    </citation>
    <scope>NUCLEOTIDE SEQUENCE [LARGE SCALE GENOMIC DNA]</scope>
</reference>
<keyword evidence="15" id="KW-1185">Reference proteome</keyword>
<feature type="domain" description="Phospholipid/glycerol acyltransferase" evidence="10">
    <location>
        <begin position="103"/>
        <end position="238"/>
    </location>
</feature>
<evidence type="ECO:0000259" key="10">
    <source>
        <dbReference type="SMART" id="SM00563"/>
    </source>
</evidence>
<dbReference type="Pfam" id="PF01553">
    <property type="entry name" value="Acyltransferase"/>
    <property type="match status" value="1"/>
</dbReference>
<dbReference type="EMBL" id="CATOUU010000558">
    <property type="protein sequence ID" value="CAI9934171.1"/>
    <property type="molecule type" value="Genomic_DNA"/>
</dbReference>
<dbReference type="PANTHER" id="PTHR23063:SF52">
    <property type="entry name" value="LYSOPHOSPHATIDYLCHOLINE ACYLTRANSFERASE"/>
    <property type="match status" value="1"/>
</dbReference>
<evidence type="ECO:0000256" key="1">
    <source>
        <dbReference type="ARBA" id="ARBA00004370"/>
    </source>
</evidence>
<evidence type="ECO:0000313" key="14">
    <source>
        <dbReference type="EMBL" id="CAL6096322.1"/>
    </source>
</evidence>